<accession>A0A285V4B7</accession>
<name>A0A285V4B7_9ACTN</name>
<dbReference type="SUPFAM" id="SSF53187">
    <property type="entry name" value="Zn-dependent exopeptidases"/>
    <property type="match status" value="1"/>
</dbReference>
<keyword evidence="2" id="KW-0479">Metal-binding</keyword>
<keyword evidence="3" id="KW-0378">Hydrolase</keyword>
<evidence type="ECO:0000256" key="3">
    <source>
        <dbReference type="ARBA" id="ARBA00022801"/>
    </source>
</evidence>
<sequence length="487" mass="51391">MPRTALRSDAVTSSPERAFVSAHLDDLHADLGAWLRIPSISADPAHAPDVAASAEWLADALRRTGFPTVEIWPTAGAPAVFAEWPSADAGAPVALVYGHHDVQPVDPPELWVHPPFEPTVVEGEDGPELHARGAIDDKGNVAFHLLGIRAHLAATGRDTPAVTVKLLIEGEEESGSPHFAALLQERRDRLGCDVVVVSDTGMAAPDVPSAVTAMRGLADAEITLRGPAVDLHSGSFGGAVPNPLHALAELLAKLHDEHGRVTLPGFYDKVRPLSDRERALMSRVPFDEQAWLAGPAASRATYGEAGYSTLERTGARPTAEVNGMWGGYTGPGHKTIIPAEAHAKVTFRLVSDQRPEDVGPQLRAWVEANVPDGIVAEVHTPPGGVAPCASDLDSPAMGALLSAIGQAFDTDPADVLFTREGGSGPEADLVEALGAPLLFLGAGLPTDRIHSPNERVLLSMVHRCAEAAAHLWRELAGLRRQPSGVSR</sequence>
<organism evidence="5 6">
    <name type="scientific">Blastococcus aggregatus</name>
    <dbReference type="NCBI Taxonomy" id="38502"/>
    <lineage>
        <taxon>Bacteria</taxon>
        <taxon>Bacillati</taxon>
        <taxon>Actinomycetota</taxon>
        <taxon>Actinomycetes</taxon>
        <taxon>Geodermatophilales</taxon>
        <taxon>Geodermatophilaceae</taxon>
        <taxon>Blastococcus</taxon>
    </lineage>
</organism>
<keyword evidence="1" id="KW-0645">Protease</keyword>
<dbReference type="InterPro" id="IPR051458">
    <property type="entry name" value="Cyt/Met_Dipeptidase"/>
</dbReference>
<dbReference type="PANTHER" id="PTHR43270:SF12">
    <property type="entry name" value="SUCCINYL-DIAMINOPIMELATE DESUCCINYLASE"/>
    <property type="match status" value="1"/>
</dbReference>
<dbReference type="OrthoDB" id="9761532at2"/>
<dbReference type="AlphaFoldDB" id="A0A285V4B7"/>
<dbReference type="InterPro" id="IPR002933">
    <property type="entry name" value="Peptidase_M20"/>
</dbReference>
<dbReference type="Gene3D" id="3.30.70.360">
    <property type="match status" value="1"/>
</dbReference>
<dbReference type="Pfam" id="PF01546">
    <property type="entry name" value="Peptidase_M20"/>
    <property type="match status" value="1"/>
</dbReference>
<protein>
    <submittedName>
        <fullName evidence="5">Acetylornithine deacetylase/Succinyl-diaminopimelate desuccinylase</fullName>
    </submittedName>
</protein>
<proteinExistence type="predicted"/>
<dbReference type="Proteomes" id="UP000219435">
    <property type="component" value="Unassembled WGS sequence"/>
</dbReference>
<evidence type="ECO:0000256" key="2">
    <source>
        <dbReference type="ARBA" id="ARBA00022723"/>
    </source>
</evidence>
<dbReference type="Pfam" id="PF07687">
    <property type="entry name" value="M20_dimer"/>
    <property type="match status" value="1"/>
</dbReference>
<dbReference type="InterPro" id="IPR011650">
    <property type="entry name" value="Peptidase_M20_dimer"/>
</dbReference>
<dbReference type="PANTHER" id="PTHR43270">
    <property type="entry name" value="BETA-ALA-HIS DIPEPTIDASE"/>
    <property type="match status" value="1"/>
</dbReference>
<evidence type="ECO:0000313" key="6">
    <source>
        <dbReference type="Proteomes" id="UP000219435"/>
    </source>
</evidence>
<evidence type="ECO:0000256" key="1">
    <source>
        <dbReference type="ARBA" id="ARBA00022670"/>
    </source>
</evidence>
<gene>
    <name evidence="5" type="ORF">SAMN05660748_1566</name>
</gene>
<dbReference type="GO" id="GO:0008233">
    <property type="term" value="F:peptidase activity"/>
    <property type="evidence" value="ECO:0007669"/>
    <property type="project" value="UniProtKB-KW"/>
</dbReference>
<dbReference type="GO" id="GO:0046872">
    <property type="term" value="F:metal ion binding"/>
    <property type="evidence" value="ECO:0007669"/>
    <property type="project" value="UniProtKB-KW"/>
</dbReference>
<dbReference type="EMBL" id="OBQI01000002">
    <property type="protein sequence ID" value="SOC48853.1"/>
    <property type="molecule type" value="Genomic_DNA"/>
</dbReference>
<dbReference type="NCBIfam" id="NF006579">
    <property type="entry name" value="PRK09104.1"/>
    <property type="match status" value="1"/>
</dbReference>
<keyword evidence="6" id="KW-1185">Reference proteome</keyword>
<reference evidence="6" key="1">
    <citation type="submission" date="2017-08" db="EMBL/GenBank/DDBJ databases">
        <authorList>
            <person name="Varghese N."/>
            <person name="Submissions S."/>
        </authorList>
    </citation>
    <scope>NUCLEOTIDE SEQUENCE [LARGE SCALE GENOMIC DNA]</scope>
    <source>
        <strain evidence="6">DSM 4725</strain>
    </source>
</reference>
<evidence type="ECO:0000259" key="4">
    <source>
        <dbReference type="Pfam" id="PF07687"/>
    </source>
</evidence>
<dbReference type="GO" id="GO:0006508">
    <property type="term" value="P:proteolysis"/>
    <property type="evidence" value="ECO:0007669"/>
    <property type="project" value="UniProtKB-KW"/>
</dbReference>
<feature type="domain" description="Peptidase M20 dimerisation" evidence="4">
    <location>
        <begin position="213"/>
        <end position="371"/>
    </location>
</feature>
<evidence type="ECO:0000313" key="5">
    <source>
        <dbReference type="EMBL" id="SOC48853.1"/>
    </source>
</evidence>
<dbReference type="Gene3D" id="3.40.630.10">
    <property type="entry name" value="Zn peptidases"/>
    <property type="match status" value="1"/>
</dbReference>